<dbReference type="HOGENOM" id="CLU_1727751_0_0_5"/>
<evidence type="ECO:0000313" key="2">
    <source>
        <dbReference type="EMBL" id="ACS52134.1"/>
    </source>
</evidence>
<sequence length="151" mass="17273">MPKIFIVYNNHTILEQTERVLFKLGLEPYVLKFGSDDLTTIEDFKQEISMQTNSPKFGIVLLTPDDIGYAKSADKKDAQPRANQNVIFKMGMLFPKISCRNIAILKKRDVEVPSDYEGINYIPFNEHVKETLPKIVELLNTAGFNLDTVNY</sequence>
<keyword evidence="2" id="KW-0614">Plasmid</keyword>
<dbReference type="Proteomes" id="UP000001489">
    <property type="component" value="Plasmid pBGR3"/>
</dbReference>
<name>C6AF08_BARGA</name>
<dbReference type="KEGG" id="bgr:Bgr_p00040"/>
<protein>
    <submittedName>
        <fullName evidence="2">Nucleotide-binding protein</fullName>
    </submittedName>
</protein>
<accession>C6AF08</accession>
<dbReference type="RefSeq" id="WP_012755105.1">
    <property type="nucleotide sequence ID" value="NC_012847.1"/>
</dbReference>
<dbReference type="OrthoDB" id="5497289at2"/>
<reference evidence="2 3" key="1">
    <citation type="journal article" date="2009" name="PLoS Genet.">
        <title>Run-off replication of host-adaptability genes is associated with gene transfer agents in the genome of mouse-infecting Bartonella grahamii.</title>
        <authorList>
            <person name="Berglund E.C."/>
            <person name="Frank A.C."/>
            <person name="Calteau A."/>
            <person name="Vinnere Pettersson O."/>
            <person name="Granberg F."/>
            <person name="Eriksson A.-S."/>
            <person name="Naeslund K."/>
            <person name="Holmberg M."/>
            <person name="Lindroos H."/>
            <person name="Andersson S.G."/>
        </authorList>
    </citation>
    <scope>NUCLEOTIDE SEQUENCE [LARGE SCALE GENOMIC DNA]</scope>
    <source>
        <strain evidence="3">as4aup</strain>
    </source>
</reference>
<gene>
    <name evidence="2" type="ordered locus">Bgr_p00040</name>
</gene>
<dbReference type="eggNOG" id="COG4271">
    <property type="taxonomic scope" value="Bacteria"/>
</dbReference>
<keyword evidence="3" id="KW-1185">Reference proteome</keyword>
<proteinExistence type="predicted"/>
<organism evidence="2 3">
    <name type="scientific">Bartonella grahamii (strain as4aup)</name>
    <dbReference type="NCBI Taxonomy" id="634504"/>
    <lineage>
        <taxon>Bacteria</taxon>
        <taxon>Pseudomonadati</taxon>
        <taxon>Pseudomonadota</taxon>
        <taxon>Alphaproteobacteria</taxon>
        <taxon>Hyphomicrobiales</taxon>
        <taxon>Bartonellaceae</taxon>
        <taxon>Bartonella</taxon>
    </lineage>
</organism>
<dbReference type="EMBL" id="CP001563">
    <property type="protein sequence ID" value="ACS52134.1"/>
    <property type="molecule type" value="Genomic_DNA"/>
</dbReference>
<evidence type="ECO:0000259" key="1">
    <source>
        <dbReference type="Pfam" id="PF10137"/>
    </source>
</evidence>
<dbReference type="InterPro" id="IPR019302">
    <property type="entry name" value="CAP12/PCTIR_TIR_dom"/>
</dbReference>
<dbReference type="GO" id="GO:0050135">
    <property type="term" value="F:NADP+ nucleosidase activity"/>
    <property type="evidence" value="ECO:0007669"/>
    <property type="project" value="InterPro"/>
</dbReference>
<feature type="domain" description="CD-NTase-associated protein 12/Pycsar effector protein TIR" evidence="1">
    <location>
        <begin position="3"/>
        <end position="125"/>
    </location>
</feature>
<evidence type="ECO:0000313" key="3">
    <source>
        <dbReference type="Proteomes" id="UP000001489"/>
    </source>
</evidence>
<geneLocation type="plasmid" evidence="2 3">
    <name>pBGR3</name>
</geneLocation>
<dbReference type="AlphaFoldDB" id="C6AF08"/>
<dbReference type="Pfam" id="PF10137">
    <property type="entry name" value="CAP12-PCTIR_TIR"/>
    <property type="match status" value="1"/>
</dbReference>